<dbReference type="OrthoDB" id="6939695at2"/>
<reference evidence="1 2" key="1">
    <citation type="submission" date="2019-09" db="EMBL/GenBank/DDBJ databases">
        <authorList>
            <person name="Chandra G."/>
            <person name="Truman W A."/>
        </authorList>
    </citation>
    <scope>NUCLEOTIDE SEQUENCE [LARGE SCALE GENOMIC DNA]</scope>
    <source>
        <strain evidence="1">PS918</strain>
    </source>
</reference>
<evidence type="ECO:0000313" key="2">
    <source>
        <dbReference type="Proteomes" id="UP000326611"/>
    </source>
</evidence>
<name>A0A5E7RP54_PSEFL</name>
<dbReference type="EMBL" id="CABVIY010000002">
    <property type="protein sequence ID" value="VVP75470.1"/>
    <property type="molecule type" value="Genomic_DNA"/>
</dbReference>
<dbReference type="RefSeq" id="WP_150769900.1">
    <property type="nucleotide sequence ID" value="NZ_CABVIY010000002.1"/>
</dbReference>
<accession>A0A5E7RP54</accession>
<organism evidence="1 2">
    <name type="scientific">Pseudomonas fluorescens</name>
    <dbReference type="NCBI Taxonomy" id="294"/>
    <lineage>
        <taxon>Bacteria</taxon>
        <taxon>Pseudomonadati</taxon>
        <taxon>Pseudomonadota</taxon>
        <taxon>Gammaproteobacteria</taxon>
        <taxon>Pseudomonadales</taxon>
        <taxon>Pseudomonadaceae</taxon>
        <taxon>Pseudomonas</taxon>
    </lineage>
</organism>
<dbReference type="Proteomes" id="UP000326611">
    <property type="component" value="Unassembled WGS sequence"/>
</dbReference>
<sequence>MQSQSVDTNNTARTFIPGAWQNQQADAAAAAREAAQQFARAHLRLDFADASHWRALAAAAGVRLPAWYVRCTGGGVRKFCARLGLDLPAIEDATGCSSFRELAGMNPTWPLFAVVGLLLEIHAERAAPVPQYN</sequence>
<protein>
    <submittedName>
        <fullName evidence="1">Uncharacterized protein</fullName>
    </submittedName>
</protein>
<evidence type="ECO:0000313" key="1">
    <source>
        <dbReference type="EMBL" id="VVP75470.1"/>
    </source>
</evidence>
<proteinExistence type="predicted"/>
<gene>
    <name evidence="1" type="ORF">PS918_01793</name>
</gene>
<dbReference type="AlphaFoldDB" id="A0A5E7RP54"/>